<evidence type="ECO:0000256" key="1">
    <source>
        <dbReference type="ARBA" id="ARBA00023157"/>
    </source>
</evidence>
<protein>
    <recommendedName>
        <fullName evidence="2">MAM domain-containing protein</fullName>
    </recommendedName>
</protein>
<organism evidence="3 4">
    <name type="scientific">Knipowitschia caucasica</name>
    <name type="common">Caucasian dwarf goby</name>
    <name type="synonym">Pomatoschistus caucasicus</name>
    <dbReference type="NCBI Taxonomy" id="637954"/>
    <lineage>
        <taxon>Eukaryota</taxon>
        <taxon>Metazoa</taxon>
        <taxon>Chordata</taxon>
        <taxon>Craniata</taxon>
        <taxon>Vertebrata</taxon>
        <taxon>Euteleostomi</taxon>
        <taxon>Actinopterygii</taxon>
        <taxon>Neopterygii</taxon>
        <taxon>Teleostei</taxon>
        <taxon>Neoteleostei</taxon>
        <taxon>Acanthomorphata</taxon>
        <taxon>Gobiaria</taxon>
        <taxon>Gobiiformes</taxon>
        <taxon>Gobioidei</taxon>
        <taxon>Gobiidae</taxon>
        <taxon>Gobiinae</taxon>
        <taxon>Knipowitschia</taxon>
    </lineage>
</organism>
<dbReference type="InterPro" id="IPR036055">
    <property type="entry name" value="LDL_receptor-like_sf"/>
</dbReference>
<dbReference type="InterPro" id="IPR000998">
    <property type="entry name" value="MAM_dom"/>
</dbReference>
<dbReference type="AlphaFoldDB" id="A0AAV2JAS9"/>
<name>A0AAV2JAS9_KNICA</name>
<dbReference type="EMBL" id="OZ035834">
    <property type="protein sequence ID" value="CAL1574741.1"/>
    <property type="molecule type" value="Genomic_DNA"/>
</dbReference>
<feature type="domain" description="MAM" evidence="2">
    <location>
        <begin position="58"/>
        <end position="223"/>
    </location>
</feature>
<proteinExistence type="predicted"/>
<gene>
    <name evidence="3" type="ORF">KC01_LOCUS6437</name>
</gene>
<evidence type="ECO:0000313" key="4">
    <source>
        <dbReference type="Proteomes" id="UP001497482"/>
    </source>
</evidence>
<dbReference type="PANTHER" id="PTHR23282:SF101">
    <property type="entry name" value="MAM DOMAIN-CONTAINING PROTEIN"/>
    <property type="match status" value="1"/>
</dbReference>
<dbReference type="Pfam" id="PF00629">
    <property type="entry name" value="MAM"/>
    <property type="match status" value="1"/>
</dbReference>
<accession>A0AAV2JAS9</accession>
<sequence length="223" mass="24384">MGGGVAAAPLSGPNVTLEGVYHCHQGPTIALDQVCDFQTDCPLGDDEGDRCRRFLNGSYCSFEEDECMWKSIPGRTFSWRRLQSPAKATRQICPSSGGTFSVEGGQTKGQRGSALLRSPMFTPPLRNSPCKVRFWVCAGGLQKGALSLWIVENSTGPEEQRRLWHSASEARSESGWKLISIPLYGLADWFWLQFSAEDGPGVGSVISIDNISFTMDCFLACEC</sequence>
<dbReference type="PANTHER" id="PTHR23282">
    <property type="entry name" value="APICAL ENDOSOMAL GLYCOPROTEIN PRECURSOR"/>
    <property type="match status" value="1"/>
</dbReference>
<dbReference type="GO" id="GO:0016020">
    <property type="term" value="C:membrane"/>
    <property type="evidence" value="ECO:0007669"/>
    <property type="project" value="InterPro"/>
</dbReference>
<evidence type="ECO:0000313" key="3">
    <source>
        <dbReference type="EMBL" id="CAL1574741.1"/>
    </source>
</evidence>
<dbReference type="SUPFAM" id="SSF57424">
    <property type="entry name" value="LDL receptor-like module"/>
    <property type="match status" value="1"/>
</dbReference>
<reference evidence="3 4" key="1">
    <citation type="submission" date="2024-04" db="EMBL/GenBank/DDBJ databases">
        <authorList>
            <person name="Waldvogel A.-M."/>
            <person name="Schoenle A."/>
        </authorList>
    </citation>
    <scope>NUCLEOTIDE SEQUENCE [LARGE SCALE GENOMIC DNA]</scope>
</reference>
<dbReference type="CDD" id="cd06263">
    <property type="entry name" value="MAM"/>
    <property type="match status" value="1"/>
</dbReference>
<evidence type="ECO:0000259" key="2">
    <source>
        <dbReference type="PROSITE" id="PS50060"/>
    </source>
</evidence>
<keyword evidence="4" id="KW-1185">Reference proteome</keyword>
<keyword evidence="1" id="KW-1015">Disulfide bond</keyword>
<dbReference type="Gene3D" id="2.60.120.200">
    <property type="match status" value="1"/>
</dbReference>
<dbReference type="SUPFAM" id="SSF49899">
    <property type="entry name" value="Concanavalin A-like lectins/glucanases"/>
    <property type="match status" value="1"/>
</dbReference>
<dbReference type="Gene3D" id="4.10.400.10">
    <property type="entry name" value="Low-density Lipoprotein Receptor"/>
    <property type="match status" value="1"/>
</dbReference>
<dbReference type="Proteomes" id="UP001497482">
    <property type="component" value="Chromosome 12"/>
</dbReference>
<dbReference type="InterPro" id="IPR051560">
    <property type="entry name" value="MAM_domain-containing"/>
</dbReference>
<dbReference type="SMART" id="SM00137">
    <property type="entry name" value="MAM"/>
    <property type="match status" value="1"/>
</dbReference>
<dbReference type="PROSITE" id="PS50060">
    <property type="entry name" value="MAM_2"/>
    <property type="match status" value="1"/>
</dbReference>
<dbReference type="InterPro" id="IPR013320">
    <property type="entry name" value="ConA-like_dom_sf"/>
</dbReference>